<dbReference type="InterPro" id="IPR009496">
    <property type="entry name" value="RGM_C"/>
</dbReference>
<dbReference type="InterPro" id="IPR010536">
    <property type="entry name" value="RGM_N"/>
</dbReference>
<evidence type="ECO:0000256" key="5">
    <source>
        <dbReference type="ARBA" id="ARBA00022729"/>
    </source>
</evidence>
<keyword evidence="7" id="KW-0325">Glycoprotein</keyword>
<keyword evidence="6 10" id="KW-0472">Membrane</keyword>
<feature type="compositionally biased region" description="Basic and acidic residues" evidence="9">
    <location>
        <begin position="353"/>
        <end position="369"/>
    </location>
</feature>
<protein>
    <recommendedName>
        <fullName evidence="15">Repulsive guidance molecule A</fullName>
    </recommendedName>
</protein>
<reference evidence="13 14" key="1">
    <citation type="submission" date="2024-02" db="EMBL/GenBank/DDBJ databases">
        <authorList>
            <person name="Daric V."/>
            <person name="Darras S."/>
        </authorList>
    </citation>
    <scope>NUCLEOTIDE SEQUENCE [LARGE SCALE GENOMIC DNA]</scope>
</reference>
<keyword evidence="4" id="KW-0336">GPI-anchor</keyword>
<feature type="compositionally biased region" description="Low complexity" evidence="9">
    <location>
        <begin position="434"/>
        <end position="451"/>
    </location>
</feature>
<keyword evidence="10" id="KW-1133">Transmembrane helix</keyword>
<accession>A0ABP0GRS1</accession>
<feature type="domain" description="Repulsive guidance molecule N-terminal" evidence="12">
    <location>
        <begin position="45"/>
        <end position="118"/>
    </location>
</feature>
<evidence type="ECO:0000256" key="8">
    <source>
        <dbReference type="ARBA" id="ARBA00023288"/>
    </source>
</evidence>
<keyword evidence="3" id="KW-1003">Cell membrane</keyword>
<dbReference type="EMBL" id="CAWYQH010000141">
    <property type="protein sequence ID" value="CAK8694431.1"/>
    <property type="molecule type" value="Genomic_DNA"/>
</dbReference>
<evidence type="ECO:0000259" key="12">
    <source>
        <dbReference type="Pfam" id="PF06535"/>
    </source>
</evidence>
<feature type="compositionally biased region" description="Basic residues" evidence="9">
    <location>
        <begin position="496"/>
        <end position="505"/>
    </location>
</feature>
<dbReference type="Proteomes" id="UP001642483">
    <property type="component" value="Unassembled WGS sequence"/>
</dbReference>
<dbReference type="InterPro" id="IPR040287">
    <property type="entry name" value="RGM"/>
</dbReference>
<feature type="compositionally biased region" description="Low complexity" evidence="9">
    <location>
        <begin position="508"/>
        <end position="518"/>
    </location>
</feature>
<comment type="caution">
    <text evidence="13">The sequence shown here is derived from an EMBL/GenBank/DDBJ whole genome shotgun (WGS) entry which is preliminary data.</text>
</comment>
<name>A0ABP0GRS1_CLALP</name>
<sequence>MVMGSSRLQPRSASSHFGSLRLSTLLYCIMIFVILSSVVSLASSCNPDACVRSYNRANRRINRSKAKLSQEEFRNKQCRALRTFKRCIRKMPSSCRGNLLFHSIEKMNDGKFEKYNCSPHNRHRSPKPAPVTIKPDPETPTDNATTLSTSTFPDFDEATEGGECTFAGKPVYKHCGMFGDPHLRTFADNFYTCNVERTWPLIDNDYMVVMVTNVPVKEESSATITTKITVLIKSAGKCTGGGKLVYTASSHDGLTGAFNDGSTTSGSVAIFELVPKRHVEIRARFIGTTVIIRQVGRYLTFAIRMPEEYLHGLDSHSQLCVDGCPRQHQISSEKHIEKLRKNHDKTKSNPADRPTKATSKDTHDNEKNARSPLVLHDPTPANAEKTNPNKMYFTEEEARVKCKKIILAATEAQQQKTSELERKPNDDDDGGRNSRLSNSLSSSAFSSLTPSGVRSRRRKHRKRAATRPQASLSFKQLHSSAPDPSDAQRIPTSTGRRGRKRKSKRQTQESSSNSEKSNFNLTPCRVLPKDKSRMFNFYFDSCVFDLVTTGDVNFTLAASAALQDVMRTHPQRDEAPGASLEVIRLWEPLEPDAFSGCEPTVTGTEDKSGDGAGGGASKPGLMLTFYLCVALSCVYVNCIAWLLNDSSRNSSKQFSQTKKTCAVHAIYNDLSSRTKDFNVALAAT</sequence>
<comment type="subcellular location">
    <subcellularLocation>
        <location evidence="1">Cell membrane</location>
        <topology evidence="1">Lipid-anchor</topology>
        <topology evidence="1">GPI-anchor</topology>
    </subcellularLocation>
</comment>
<keyword evidence="5" id="KW-0732">Signal</keyword>
<dbReference type="Gene3D" id="3.40.1000.10">
    <property type="entry name" value="Mog1/PsbP, alpha/beta/alpha sandwich"/>
    <property type="match status" value="1"/>
</dbReference>
<keyword evidence="14" id="KW-1185">Reference proteome</keyword>
<feature type="domain" description="Repulsive guidance molecule C-terminal" evidence="11">
    <location>
        <begin position="172"/>
        <end position="403"/>
    </location>
</feature>
<feature type="transmembrane region" description="Helical" evidence="10">
    <location>
        <begin position="623"/>
        <end position="643"/>
    </location>
</feature>
<evidence type="ECO:0000256" key="1">
    <source>
        <dbReference type="ARBA" id="ARBA00004609"/>
    </source>
</evidence>
<gene>
    <name evidence="13" type="ORF">CVLEPA_LOCUS27796</name>
</gene>
<feature type="region of interest" description="Disordered" evidence="9">
    <location>
        <begin position="340"/>
        <end position="392"/>
    </location>
</feature>
<proteinExistence type="inferred from homology"/>
<feature type="region of interest" description="Disordered" evidence="9">
    <location>
        <begin position="412"/>
        <end position="523"/>
    </location>
</feature>
<evidence type="ECO:0000313" key="13">
    <source>
        <dbReference type="EMBL" id="CAK8694431.1"/>
    </source>
</evidence>
<dbReference type="Pfam" id="PF06535">
    <property type="entry name" value="RGM_N"/>
    <property type="match status" value="1"/>
</dbReference>
<keyword evidence="10" id="KW-0812">Transmembrane</keyword>
<dbReference type="Pfam" id="PF06534">
    <property type="entry name" value="RGM_C"/>
    <property type="match status" value="2"/>
</dbReference>
<evidence type="ECO:0000256" key="6">
    <source>
        <dbReference type="ARBA" id="ARBA00023136"/>
    </source>
</evidence>
<feature type="transmembrane region" description="Helical" evidence="10">
    <location>
        <begin position="20"/>
        <end position="42"/>
    </location>
</feature>
<evidence type="ECO:0008006" key="15">
    <source>
        <dbReference type="Google" id="ProtNLM"/>
    </source>
</evidence>
<dbReference type="PANTHER" id="PTHR31428:SF6">
    <property type="entry name" value="REPULSIVE GUIDANCE MOLECULE B HOMOLOG DRAG-1"/>
    <property type="match status" value="1"/>
</dbReference>
<feature type="compositionally biased region" description="Basic residues" evidence="9">
    <location>
        <begin position="454"/>
        <end position="465"/>
    </location>
</feature>
<evidence type="ECO:0000256" key="4">
    <source>
        <dbReference type="ARBA" id="ARBA00022622"/>
    </source>
</evidence>
<keyword evidence="8" id="KW-0449">Lipoprotein</keyword>
<evidence type="ECO:0000256" key="2">
    <source>
        <dbReference type="ARBA" id="ARBA00005321"/>
    </source>
</evidence>
<evidence type="ECO:0000256" key="3">
    <source>
        <dbReference type="ARBA" id="ARBA00022475"/>
    </source>
</evidence>
<evidence type="ECO:0000313" key="14">
    <source>
        <dbReference type="Proteomes" id="UP001642483"/>
    </source>
</evidence>
<feature type="region of interest" description="Disordered" evidence="9">
    <location>
        <begin position="118"/>
        <end position="148"/>
    </location>
</feature>
<organism evidence="13 14">
    <name type="scientific">Clavelina lepadiformis</name>
    <name type="common">Light-bulb sea squirt</name>
    <name type="synonym">Ascidia lepadiformis</name>
    <dbReference type="NCBI Taxonomy" id="159417"/>
    <lineage>
        <taxon>Eukaryota</taxon>
        <taxon>Metazoa</taxon>
        <taxon>Chordata</taxon>
        <taxon>Tunicata</taxon>
        <taxon>Ascidiacea</taxon>
        <taxon>Aplousobranchia</taxon>
        <taxon>Clavelinidae</taxon>
        <taxon>Clavelina</taxon>
    </lineage>
</organism>
<feature type="compositionally biased region" description="Polar residues" evidence="9">
    <location>
        <begin position="468"/>
        <end position="479"/>
    </location>
</feature>
<evidence type="ECO:0000256" key="10">
    <source>
        <dbReference type="SAM" id="Phobius"/>
    </source>
</evidence>
<evidence type="ECO:0000259" key="11">
    <source>
        <dbReference type="Pfam" id="PF06534"/>
    </source>
</evidence>
<evidence type="ECO:0000256" key="9">
    <source>
        <dbReference type="SAM" id="MobiDB-lite"/>
    </source>
</evidence>
<feature type="domain" description="Repulsive guidance molecule C-terminal" evidence="11">
    <location>
        <begin position="502"/>
        <end position="570"/>
    </location>
</feature>
<dbReference type="PANTHER" id="PTHR31428">
    <property type="entry name" value="RGM DOMAIN FAMILY MEMBER DRAG-1"/>
    <property type="match status" value="1"/>
</dbReference>
<comment type="similarity">
    <text evidence="2">Belongs to the repulsive guidance molecule (RGM) family.</text>
</comment>
<evidence type="ECO:0000256" key="7">
    <source>
        <dbReference type="ARBA" id="ARBA00023180"/>
    </source>
</evidence>